<evidence type="ECO:0000313" key="1">
    <source>
        <dbReference type="EMBL" id="CAA2632200.1"/>
    </source>
</evidence>
<accession>A0A7I8JMP6</accession>
<evidence type="ECO:0000313" key="2">
    <source>
        <dbReference type="EMBL" id="CAA7408522.1"/>
    </source>
</evidence>
<dbReference type="Proteomes" id="UP000663760">
    <property type="component" value="Chromosome 15"/>
</dbReference>
<proteinExistence type="predicted"/>
<evidence type="ECO:0000313" key="3">
    <source>
        <dbReference type="Proteomes" id="UP000663760"/>
    </source>
</evidence>
<gene>
    <name evidence="1" type="ORF">SI7747_15017834</name>
    <name evidence="2" type="ORF">SI8410_15019200</name>
</gene>
<sequence>MENTLDTQSRQPLRSINPTYQLLSQVLLAKKFEH</sequence>
<organism evidence="1">
    <name type="scientific">Spirodela intermedia</name>
    <name type="common">Intermediate duckweed</name>
    <dbReference type="NCBI Taxonomy" id="51605"/>
    <lineage>
        <taxon>Eukaryota</taxon>
        <taxon>Viridiplantae</taxon>
        <taxon>Streptophyta</taxon>
        <taxon>Embryophyta</taxon>
        <taxon>Tracheophyta</taxon>
        <taxon>Spermatophyta</taxon>
        <taxon>Magnoliopsida</taxon>
        <taxon>Liliopsida</taxon>
        <taxon>Araceae</taxon>
        <taxon>Lemnoideae</taxon>
        <taxon>Spirodela</taxon>
    </lineage>
</organism>
<dbReference type="EMBL" id="LR743602">
    <property type="protein sequence ID" value="CAA2632200.1"/>
    <property type="molecule type" value="Genomic_DNA"/>
</dbReference>
<keyword evidence="3" id="KW-1185">Reference proteome</keyword>
<dbReference type="AlphaFoldDB" id="A0A7I8JMP6"/>
<dbReference type="EMBL" id="LR746278">
    <property type="protein sequence ID" value="CAA7408522.1"/>
    <property type="molecule type" value="Genomic_DNA"/>
</dbReference>
<name>A0A7I8JMP6_SPIIN</name>
<protein>
    <submittedName>
        <fullName evidence="1">Uncharacterized protein</fullName>
    </submittedName>
</protein>
<reference evidence="1" key="1">
    <citation type="submission" date="2019-12" db="EMBL/GenBank/DDBJ databases">
        <authorList>
            <person name="Scholz U."/>
            <person name="Mascher M."/>
            <person name="Fiebig A."/>
        </authorList>
    </citation>
    <scope>NUCLEOTIDE SEQUENCE</scope>
</reference>